<dbReference type="InterPro" id="IPR013825">
    <property type="entry name" value="Topo_IA_cen_sub2"/>
</dbReference>
<dbReference type="eggNOG" id="KOG1956">
    <property type="taxonomic scope" value="Eukaryota"/>
</dbReference>
<keyword evidence="8" id="KW-0238">DNA-binding</keyword>
<reference evidence="16 17" key="1">
    <citation type="submission" date="2011-02" db="EMBL/GenBank/DDBJ databases">
        <title>The Genome Sequence of Sphaeroforma arctica JP610.</title>
        <authorList>
            <consortium name="The Broad Institute Genome Sequencing Platform"/>
            <person name="Russ C."/>
            <person name="Cuomo C."/>
            <person name="Young S.K."/>
            <person name="Zeng Q."/>
            <person name="Gargeya S."/>
            <person name="Alvarado L."/>
            <person name="Berlin A."/>
            <person name="Chapman S.B."/>
            <person name="Chen Z."/>
            <person name="Freedman E."/>
            <person name="Gellesch M."/>
            <person name="Goldberg J."/>
            <person name="Griggs A."/>
            <person name="Gujja S."/>
            <person name="Heilman E."/>
            <person name="Heiman D."/>
            <person name="Howarth C."/>
            <person name="Mehta T."/>
            <person name="Neiman D."/>
            <person name="Pearson M."/>
            <person name="Roberts A."/>
            <person name="Saif S."/>
            <person name="Shea T."/>
            <person name="Shenoy N."/>
            <person name="Sisk P."/>
            <person name="Stolte C."/>
            <person name="Sykes S."/>
            <person name="White J."/>
            <person name="Yandava C."/>
            <person name="Burger G."/>
            <person name="Gray M.W."/>
            <person name="Holland P.W.H."/>
            <person name="King N."/>
            <person name="Lang F.B.F."/>
            <person name="Roger A.J."/>
            <person name="Ruiz-Trillo I."/>
            <person name="Haas B."/>
            <person name="Nusbaum C."/>
            <person name="Birren B."/>
        </authorList>
    </citation>
    <scope>NUCLEOTIDE SEQUENCE [LARGE SCALE GENOMIC DNA]</scope>
    <source>
        <strain evidence="16 17">JP610</strain>
    </source>
</reference>
<evidence type="ECO:0000259" key="14">
    <source>
        <dbReference type="PROSITE" id="PS51999"/>
    </source>
</evidence>
<gene>
    <name evidence="16" type="ORF">SARC_05050</name>
</gene>
<dbReference type="Pfam" id="PF06839">
    <property type="entry name" value="Zn_ribbon_GRF"/>
    <property type="match status" value="4"/>
</dbReference>
<evidence type="ECO:0000256" key="6">
    <source>
        <dbReference type="ARBA" id="ARBA00022833"/>
    </source>
</evidence>
<feature type="domain" description="CCHC-type" evidence="12">
    <location>
        <begin position="1560"/>
        <end position="1575"/>
    </location>
</feature>
<dbReference type="OrthoDB" id="430051at2759"/>
<feature type="region of interest" description="Disordered" evidence="11">
    <location>
        <begin position="1576"/>
        <end position="1596"/>
    </location>
</feature>
<feature type="domain" description="GRF-type" evidence="14">
    <location>
        <begin position="1495"/>
        <end position="1537"/>
    </location>
</feature>
<dbReference type="EC" id="5.6.2.1" evidence="3"/>
<dbReference type="InterPro" id="IPR013497">
    <property type="entry name" value="Topo_IA_cen"/>
</dbReference>
<evidence type="ECO:0000256" key="4">
    <source>
        <dbReference type="ARBA" id="ARBA00022723"/>
    </source>
</evidence>
<evidence type="ECO:0000256" key="2">
    <source>
        <dbReference type="ARBA" id="ARBA00009446"/>
    </source>
</evidence>
<dbReference type="SMART" id="SM00436">
    <property type="entry name" value="TOP1Bc"/>
    <property type="match status" value="1"/>
</dbReference>
<dbReference type="InterPro" id="IPR023405">
    <property type="entry name" value="Topo_IA_core_domain"/>
</dbReference>
<dbReference type="Gene3D" id="3.40.50.140">
    <property type="match status" value="1"/>
</dbReference>
<dbReference type="STRING" id="667725.A0A0L0G3B4"/>
<dbReference type="PROSITE" id="PS50158">
    <property type="entry name" value="ZF_CCHC"/>
    <property type="match status" value="1"/>
</dbReference>
<dbReference type="PROSITE" id="PS52039">
    <property type="entry name" value="TOPO_IA_2"/>
    <property type="match status" value="1"/>
</dbReference>
<evidence type="ECO:0000256" key="9">
    <source>
        <dbReference type="ARBA" id="ARBA00023235"/>
    </source>
</evidence>
<dbReference type="GO" id="GO:0031422">
    <property type="term" value="C:RecQ family helicase-topoisomerase III complex"/>
    <property type="evidence" value="ECO:0007669"/>
    <property type="project" value="TreeGrafter"/>
</dbReference>
<dbReference type="GO" id="GO:0006281">
    <property type="term" value="P:DNA repair"/>
    <property type="evidence" value="ECO:0007669"/>
    <property type="project" value="TreeGrafter"/>
</dbReference>
<dbReference type="PROSITE" id="PS51999">
    <property type="entry name" value="ZF_GRF"/>
    <property type="match status" value="4"/>
</dbReference>
<dbReference type="InterPro" id="IPR003602">
    <property type="entry name" value="Topo_IA_DNA-bd_dom"/>
</dbReference>
<dbReference type="GeneID" id="25905554"/>
<dbReference type="Gene3D" id="2.70.20.10">
    <property type="entry name" value="Topoisomerase I, domain 3"/>
    <property type="match status" value="1"/>
</dbReference>
<dbReference type="CDD" id="cd00186">
    <property type="entry name" value="TOP1Ac"/>
    <property type="match status" value="1"/>
</dbReference>
<keyword evidence="9" id="KW-0413">Isomerase</keyword>
<dbReference type="InterPro" id="IPR023406">
    <property type="entry name" value="Topo_IA_AS"/>
</dbReference>
<dbReference type="FunFam" id="3.40.50.140:FF:000003">
    <property type="entry name" value="DNA topoisomerase"/>
    <property type="match status" value="1"/>
</dbReference>
<dbReference type="GO" id="GO:0003677">
    <property type="term" value="F:DNA binding"/>
    <property type="evidence" value="ECO:0007669"/>
    <property type="project" value="UniProtKB-KW"/>
</dbReference>
<name>A0A0L0G3B4_9EUKA</name>
<dbReference type="GO" id="GO:0005634">
    <property type="term" value="C:nucleus"/>
    <property type="evidence" value="ECO:0007669"/>
    <property type="project" value="TreeGrafter"/>
</dbReference>
<dbReference type="PROSITE" id="PS00396">
    <property type="entry name" value="TOPO_IA_1"/>
    <property type="match status" value="1"/>
</dbReference>
<dbReference type="InterPro" id="IPR006171">
    <property type="entry name" value="TOPRIM_dom"/>
</dbReference>
<keyword evidence="4" id="KW-0479">Metal-binding</keyword>
<dbReference type="InterPro" id="IPR036875">
    <property type="entry name" value="Znf_CCHC_sf"/>
</dbReference>
<dbReference type="EMBL" id="KQ241904">
    <property type="protein sequence ID" value="KNC82673.1"/>
    <property type="molecule type" value="Genomic_DNA"/>
</dbReference>
<dbReference type="PANTHER" id="PTHR11390">
    <property type="entry name" value="PROKARYOTIC DNA TOPOISOMERASE"/>
    <property type="match status" value="1"/>
</dbReference>
<dbReference type="PANTHER" id="PTHR11390:SF21">
    <property type="entry name" value="DNA TOPOISOMERASE 3-ALPHA"/>
    <property type="match status" value="1"/>
</dbReference>
<dbReference type="CDD" id="cd03362">
    <property type="entry name" value="TOPRIM_TopoIA_TopoIII"/>
    <property type="match status" value="1"/>
</dbReference>
<evidence type="ECO:0000313" key="16">
    <source>
        <dbReference type="EMBL" id="KNC82673.1"/>
    </source>
</evidence>
<dbReference type="Pfam" id="PF00098">
    <property type="entry name" value="zf-CCHC"/>
    <property type="match status" value="1"/>
</dbReference>
<feature type="region of interest" description="Disordered" evidence="11">
    <location>
        <begin position="733"/>
        <end position="808"/>
    </location>
</feature>
<organism evidence="16 17">
    <name type="scientific">Sphaeroforma arctica JP610</name>
    <dbReference type="NCBI Taxonomy" id="667725"/>
    <lineage>
        <taxon>Eukaryota</taxon>
        <taxon>Ichthyosporea</taxon>
        <taxon>Ichthyophonida</taxon>
        <taxon>Sphaeroforma</taxon>
    </lineage>
</organism>
<evidence type="ECO:0000256" key="11">
    <source>
        <dbReference type="SAM" id="MobiDB-lite"/>
    </source>
</evidence>
<feature type="region of interest" description="Disordered" evidence="11">
    <location>
        <begin position="1363"/>
        <end position="1386"/>
    </location>
</feature>
<feature type="region of interest" description="Disordered" evidence="11">
    <location>
        <begin position="959"/>
        <end position="997"/>
    </location>
</feature>
<proteinExistence type="inferred from homology"/>
<dbReference type="FunFam" id="1.10.290.10:FF:000001">
    <property type="entry name" value="DNA topoisomerase"/>
    <property type="match status" value="1"/>
</dbReference>
<dbReference type="InterPro" id="IPR000380">
    <property type="entry name" value="Topo_IA"/>
</dbReference>
<evidence type="ECO:0000259" key="15">
    <source>
        <dbReference type="PROSITE" id="PS52039"/>
    </source>
</evidence>
<dbReference type="SMART" id="SM00493">
    <property type="entry name" value="TOPRIM"/>
    <property type="match status" value="1"/>
</dbReference>
<keyword evidence="5 10" id="KW-0863">Zinc-finger</keyword>
<comment type="catalytic activity">
    <reaction evidence="1">
        <text>ATP-independent breakage of single-stranded DNA, followed by passage and rejoining.</text>
        <dbReference type="EC" id="5.6.2.1"/>
    </reaction>
</comment>
<evidence type="ECO:0000256" key="5">
    <source>
        <dbReference type="ARBA" id="ARBA00022771"/>
    </source>
</evidence>
<dbReference type="InterPro" id="IPR001878">
    <property type="entry name" value="Znf_CCHC"/>
</dbReference>
<dbReference type="InterPro" id="IPR013826">
    <property type="entry name" value="Topo_IA_cen_sub3"/>
</dbReference>
<feature type="region of interest" description="Disordered" evidence="11">
    <location>
        <begin position="822"/>
        <end position="863"/>
    </location>
</feature>
<keyword evidence="7" id="KW-0799">Topoisomerase</keyword>
<dbReference type="SUPFAM" id="SSF56712">
    <property type="entry name" value="Prokaryotic type I DNA topoisomerase"/>
    <property type="match status" value="1"/>
</dbReference>
<dbReference type="Gene3D" id="1.10.290.10">
    <property type="entry name" value="Topoisomerase I, domain 4"/>
    <property type="match status" value="1"/>
</dbReference>
<feature type="domain" description="GRF-type" evidence="14">
    <location>
        <begin position="1131"/>
        <end position="1173"/>
    </location>
</feature>
<keyword evidence="6" id="KW-0862">Zinc</keyword>
<feature type="compositionally biased region" description="Low complexity" evidence="11">
    <location>
        <begin position="822"/>
        <end position="832"/>
    </location>
</feature>
<dbReference type="InterPro" id="IPR034144">
    <property type="entry name" value="TOPRIM_TopoIII"/>
</dbReference>
<dbReference type="GO" id="GO:0003917">
    <property type="term" value="F:DNA topoisomerase type I (single strand cut, ATP-independent) activity"/>
    <property type="evidence" value="ECO:0007669"/>
    <property type="project" value="UniProtKB-EC"/>
</dbReference>
<feature type="compositionally biased region" description="Polar residues" evidence="11">
    <location>
        <begin position="1237"/>
        <end position="1252"/>
    </location>
</feature>
<dbReference type="PROSITE" id="PS50880">
    <property type="entry name" value="TOPRIM"/>
    <property type="match status" value="1"/>
</dbReference>
<evidence type="ECO:0000256" key="3">
    <source>
        <dbReference type="ARBA" id="ARBA00012891"/>
    </source>
</evidence>
<feature type="region of interest" description="Disordered" evidence="11">
    <location>
        <begin position="1219"/>
        <end position="1252"/>
    </location>
</feature>
<feature type="compositionally biased region" description="Polar residues" evidence="11">
    <location>
        <begin position="959"/>
        <end position="995"/>
    </location>
</feature>
<feature type="domain" description="Topo IA-type catalytic" evidence="15">
    <location>
        <begin position="170"/>
        <end position="595"/>
    </location>
</feature>
<sequence>MPRRQGPPRVLCVAEKPSVAKGVSQIIGRGYNVRNGLSVYNKIYEYQCNMLGEMCHVKMTSVSGHVMEHAFPLAYKSWASVSPAVLFTANVDKRVKAEMENIEKTLIRESRQSDWLVLWTDCDREGENIACEIRDICLSANRGLRVLRAQFSAVTHGELIKACNTLRPVNQHESDAVDARSELDLRVGAAFTRMQTLCLQPRFADLHEKIISYGPCQFPTLGFVIDQYCKVEAFVSEAFWKIDMQYTAGAEDGNQIVKFLWARNRLFDKEQVEQYLLECRHARVAEVVKIEGKEKKRWTPLPLTTVEMCKLVSRKLFIDSNRCMQLAEKLYMEGYISYPRTETDQFLSSMDLPAIIQQQTEHPQWGQFARNLLAQDAPPIRPRQGTHNDQSHPPIHPTKDGRNLEGQEALIFELITRHFLAVCSQMALGFETTVTAAMGNEKFTCKGLVIHALNWYLVYPYEKWNAKTIPHFEEGQQFTPSFLDIVEGATEAPKMLSEAELITLMDENGIGTDATMPEHIANILRRQYALQGDDRLFYPSSLGMALEEAYARMGFQLTKPHLRAEMERALVDICQARKTKADICNEYSGKYKDIFVSAYTQTQLFIDAVSKFFETEPAPGPTAGDDNGLPTDTLVRTCQGCGSQMTLRKGKSDKYRITCMGYPTCKYTIWFGKVASNITVANQICNNCSSETHGEVKQIEVKFLAREMDPRLGPEYRGCVFCDYRLDEALQSETVGRPAGVPPPGTRRGGGPGSANSGAGRGRGASSVGSGRGGSGPPPGPGPGPGRGGGRGSSGVSRGSHVASANTHQNTSAHFNRNHYTNQQNNQNARNNQESHPSTTRGNGNGTEVGARIGTSNNVPGAWIEGKVGQSKLSLSKYAEGIGVAPNANANRGTETNTDEKSGSDAVKSGLGGARKPSRHAKLSLIHTDRKTEASDSSTPSTCAAVPLRQTNLDQWRNAAQSHRTTNSNTARDASTRTSTNMNARTNSSLSTSTDFKNKAANGTKRVVETINLLSSDDDDDDAALNELFDSIAPTNNPPVNNTAAVNTAANNPSAYKAPDFSDEDDLFNEALDGVEVSFTGHSNARMMPSYSEHVGPAYSSHENNAGASNSGHNYRTHTPNQEAAPAIPLCSCDRECIVRTTTREGPNTGRQFYCCAGPPDNKCDIFAWMDDITPDAPNCDCNIPSVRLKTKSEGRVFYTCLTKTCKFFECLDPSPDQGLQGGGSNRPGGGNAPDLQISNDRNMGRSPNITFNTYSTYNHQQPTTHTINYQSFNYQTNSSSSYTNSNTNTAGYGNHGNIQSNDSNPSCDCGEPSTQRTTQKPGPNLGRKFYVCAKPQATKCSYFLWSDTDGGGMNGNVGHGGGNYGSSSHTNNTSGNYSQNSNHSNRGALLQSTLDSHPRCDCGNPAAERTVSKEGANVGKKFFGCGKGEGARCDFFEWKVKENHSHNGSGSMYHSSHGGGQHTGNGMYGNTYANDNSNMQGNYNTAASSTAPECKCFVSTAERTVQKEGPNKGKRFWTCPFGPSRGCGFFEWVNPEAGAGMDGGSNGYGNNGGGASLVCFNCNQPGHWATNCPQKKGTSSWGGSTHKRKVDANDRSSSGKIKRCCSICKQPGHTMRTCARQ</sequence>
<dbReference type="RefSeq" id="XP_014156575.1">
    <property type="nucleotide sequence ID" value="XM_014301100.1"/>
</dbReference>
<dbReference type="GO" id="GO:0006310">
    <property type="term" value="P:DNA recombination"/>
    <property type="evidence" value="ECO:0007669"/>
    <property type="project" value="TreeGrafter"/>
</dbReference>
<feature type="region of interest" description="Disordered" evidence="11">
    <location>
        <begin position="885"/>
        <end position="919"/>
    </location>
</feature>
<dbReference type="GO" id="GO:0008270">
    <property type="term" value="F:zinc ion binding"/>
    <property type="evidence" value="ECO:0007669"/>
    <property type="project" value="UniProtKB-KW"/>
</dbReference>
<evidence type="ECO:0000256" key="10">
    <source>
        <dbReference type="PROSITE-ProRule" id="PRU00047"/>
    </source>
</evidence>
<dbReference type="Gene3D" id="4.10.60.10">
    <property type="entry name" value="Zinc finger, CCHC-type"/>
    <property type="match status" value="1"/>
</dbReference>
<feature type="region of interest" description="Disordered" evidence="11">
    <location>
        <begin position="378"/>
        <end position="402"/>
    </location>
</feature>
<dbReference type="InterPro" id="IPR013824">
    <property type="entry name" value="Topo_IA_cen_sub1"/>
</dbReference>
<evidence type="ECO:0000256" key="7">
    <source>
        <dbReference type="ARBA" id="ARBA00023029"/>
    </source>
</evidence>
<keyword evidence="17" id="KW-1185">Reference proteome</keyword>
<feature type="domain" description="GRF-type" evidence="14">
    <location>
        <begin position="1401"/>
        <end position="1443"/>
    </location>
</feature>
<feature type="domain" description="GRF-type" evidence="14">
    <location>
        <begin position="1308"/>
        <end position="1350"/>
    </location>
</feature>
<dbReference type="PRINTS" id="PR00417">
    <property type="entry name" value="PRTPISMRASEI"/>
</dbReference>
<feature type="compositionally biased region" description="Low complexity" evidence="11">
    <location>
        <begin position="1278"/>
        <end position="1290"/>
    </location>
</feature>
<evidence type="ECO:0000259" key="12">
    <source>
        <dbReference type="PROSITE" id="PS50158"/>
    </source>
</evidence>
<dbReference type="InterPro" id="IPR003601">
    <property type="entry name" value="Topo_IA_2"/>
</dbReference>
<dbReference type="Gene3D" id="3.30.65.10">
    <property type="entry name" value="Bacterial Topoisomerase I, domain 1"/>
    <property type="match status" value="1"/>
</dbReference>
<dbReference type="Gene3D" id="1.10.460.10">
    <property type="entry name" value="Topoisomerase I, domain 2"/>
    <property type="match status" value="1"/>
</dbReference>
<evidence type="ECO:0000259" key="13">
    <source>
        <dbReference type="PROSITE" id="PS50880"/>
    </source>
</evidence>
<protein>
    <recommendedName>
        <fullName evidence="3">DNA topoisomerase</fullName>
        <ecNumber evidence="3">5.6.2.1</ecNumber>
    </recommendedName>
</protein>
<dbReference type="SMART" id="SM00343">
    <property type="entry name" value="ZnF_C2HC"/>
    <property type="match status" value="2"/>
</dbReference>
<evidence type="ECO:0000313" key="17">
    <source>
        <dbReference type="Proteomes" id="UP000054560"/>
    </source>
</evidence>
<evidence type="ECO:0000256" key="1">
    <source>
        <dbReference type="ARBA" id="ARBA00000213"/>
    </source>
</evidence>
<feature type="compositionally biased region" description="Polar residues" evidence="11">
    <location>
        <begin position="1297"/>
        <end position="1322"/>
    </location>
</feature>
<evidence type="ECO:0000256" key="8">
    <source>
        <dbReference type="ARBA" id="ARBA00023125"/>
    </source>
</evidence>
<dbReference type="Pfam" id="PF01751">
    <property type="entry name" value="Toprim"/>
    <property type="match status" value="1"/>
</dbReference>
<comment type="similarity">
    <text evidence="2">Belongs to the type IA topoisomerase family.</text>
</comment>
<feature type="compositionally biased region" description="Gly residues" evidence="11">
    <location>
        <begin position="1220"/>
        <end position="1232"/>
    </location>
</feature>
<feature type="compositionally biased region" description="Gly residues" evidence="11">
    <location>
        <begin position="747"/>
        <end position="763"/>
    </location>
</feature>
<dbReference type="InterPro" id="IPR010666">
    <property type="entry name" value="Znf_GRF"/>
</dbReference>
<dbReference type="SMART" id="SM00437">
    <property type="entry name" value="TOP1Ac"/>
    <property type="match status" value="1"/>
</dbReference>
<accession>A0A0L0G3B4</accession>
<dbReference type="Pfam" id="PF01131">
    <property type="entry name" value="Topoisom_bac"/>
    <property type="match status" value="1"/>
</dbReference>
<dbReference type="SUPFAM" id="SSF57756">
    <property type="entry name" value="Retrovirus zinc finger-like domains"/>
    <property type="match status" value="1"/>
</dbReference>
<feature type="domain" description="Toprim" evidence="13">
    <location>
        <begin position="9"/>
        <end position="152"/>
    </location>
</feature>
<feature type="region of interest" description="Disordered" evidence="11">
    <location>
        <begin position="1278"/>
        <end position="1326"/>
    </location>
</feature>
<feature type="compositionally biased region" description="Low complexity" evidence="11">
    <location>
        <begin position="1366"/>
        <end position="1379"/>
    </location>
</feature>
<dbReference type="GO" id="GO:0006265">
    <property type="term" value="P:DNA topological change"/>
    <property type="evidence" value="ECO:0007669"/>
    <property type="project" value="InterPro"/>
</dbReference>
<dbReference type="Proteomes" id="UP000054560">
    <property type="component" value="Unassembled WGS sequence"/>
</dbReference>